<sequence>MVDQMVLATQQWLNKTYGSVANYTPVTENGQTGWQTIYGLIQGLQHELGISLQAGLPAFGQATAAAFDAQVVPRLKNGYQSSFVYLIQGAFWAKGINPGEFNGVYSSETQAAIITLQTEAGFTNPDGVLTALWAKALFDMSAFVLLANGDAKIRSMQQY</sequence>
<dbReference type="AlphaFoldDB" id="G9WJF4"/>
<evidence type="ECO:0000259" key="1">
    <source>
        <dbReference type="Pfam" id="PF01471"/>
    </source>
</evidence>
<dbReference type="RefSeq" id="WP_007745266.1">
    <property type="nucleotide sequence ID" value="NZ_CM001398.1"/>
</dbReference>
<dbReference type="OrthoDB" id="1795295at2"/>
<dbReference type="STRING" id="336988.NT96_09080"/>
<feature type="domain" description="Peptidoglycan binding-like" evidence="1">
    <location>
        <begin position="82"/>
        <end position="136"/>
    </location>
</feature>
<evidence type="ECO:0000313" key="3">
    <source>
        <dbReference type="Proteomes" id="UP000004959"/>
    </source>
</evidence>
<dbReference type="InterPro" id="IPR002477">
    <property type="entry name" value="Peptidoglycan-bd-like"/>
</dbReference>
<reference evidence="2 3" key="1">
    <citation type="journal article" date="2012" name="PLoS ONE">
        <title>Functional divergence in the genus oenococcus as predicted by genome sequencing of the newly-described species, Oenococcus kitaharae.</title>
        <authorList>
            <person name="Borneman A.R."/>
            <person name="McCarthy J.M."/>
            <person name="Chambers P.J."/>
            <person name="Bartowsky E.J."/>
        </authorList>
    </citation>
    <scope>NUCLEOTIDE SEQUENCE [LARGE SCALE GENOMIC DNA]</scope>
    <source>
        <strain evidence="3">DSM17330</strain>
    </source>
</reference>
<dbReference type="InterPro" id="IPR036366">
    <property type="entry name" value="PGBDSf"/>
</dbReference>
<name>G9WJF4_9LACO</name>
<organism evidence="2 3">
    <name type="scientific">Oenococcus kitaharae DSM 17330</name>
    <dbReference type="NCBI Taxonomy" id="1045004"/>
    <lineage>
        <taxon>Bacteria</taxon>
        <taxon>Bacillati</taxon>
        <taxon>Bacillota</taxon>
        <taxon>Bacilli</taxon>
        <taxon>Lactobacillales</taxon>
        <taxon>Lactobacillaceae</taxon>
        <taxon>Oenococcus</taxon>
    </lineage>
</organism>
<dbReference type="SUPFAM" id="SSF47090">
    <property type="entry name" value="PGBD-like"/>
    <property type="match status" value="1"/>
</dbReference>
<gene>
    <name evidence="2" type="ORF">OKIT_0649</name>
</gene>
<dbReference type="HOGENOM" id="CLU_157946_0_0_9"/>
<accession>G9WJF4</accession>
<dbReference type="Gene3D" id="1.10.101.10">
    <property type="entry name" value="PGBD-like superfamily/PGBD"/>
    <property type="match status" value="1"/>
</dbReference>
<comment type="caution">
    <text evidence="2">The sequence shown here is derived from an EMBL/GenBank/DDBJ whole genome shotgun (WGS) entry which is preliminary data.</text>
</comment>
<evidence type="ECO:0000313" key="2">
    <source>
        <dbReference type="EMBL" id="EHN58760.1"/>
    </source>
</evidence>
<dbReference type="EMBL" id="AFVZ01000001">
    <property type="protein sequence ID" value="EHN58760.1"/>
    <property type="molecule type" value="Genomic_DNA"/>
</dbReference>
<dbReference type="Proteomes" id="UP000004959">
    <property type="component" value="Chromosome"/>
</dbReference>
<protein>
    <recommendedName>
        <fullName evidence="1">Peptidoglycan binding-like domain-containing protein</fullName>
    </recommendedName>
</protein>
<dbReference type="InterPro" id="IPR036365">
    <property type="entry name" value="PGBD-like_sf"/>
</dbReference>
<dbReference type="PATRIC" id="fig|1045004.4.peg.649"/>
<keyword evidence="3" id="KW-1185">Reference proteome</keyword>
<dbReference type="eggNOG" id="COG3409">
    <property type="taxonomic scope" value="Bacteria"/>
</dbReference>
<dbReference type="Pfam" id="PF01471">
    <property type="entry name" value="PG_binding_1"/>
    <property type="match status" value="1"/>
</dbReference>
<proteinExistence type="predicted"/>